<keyword evidence="2" id="KW-0812">Transmembrane</keyword>
<keyword evidence="4" id="KW-1185">Reference proteome</keyword>
<feature type="region of interest" description="Disordered" evidence="1">
    <location>
        <begin position="182"/>
        <end position="225"/>
    </location>
</feature>
<proteinExistence type="predicted"/>
<gene>
    <name evidence="3" type="ORF">RRF57_001807</name>
</gene>
<feature type="compositionally biased region" description="Polar residues" evidence="1">
    <location>
        <begin position="187"/>
        <end position="197"/>
    </location>
</feature>
<feature type="compositionally biased region" description="Basic and acidic residues" evidence="1">
    <location>
        <begin position="293"/>
        <end position="313"/>
    </location>
</feature>
<feature type="transmembrane region" description="Helical" evidence="2">
    <location>
        <begin position="231"/>
        <end position="256"/>
    </location>
</feature>
<feature type="compositionally biased region" description="Low complexity" evidence="1">
    <location>
        <begin position="199"/>
        <end position="225"/>
    </location>
</feature>
<evidence type="ECO:0000256" key="1">
    <source>
        <dbReference type="SAM" id="MobiDB-lite"/>
    </source>
</evidence>
<sequence length="328" mass="35026">MALIYPAINSSGTITSFLPLTTIFTPSIECSLYFRLNGPSLVAFDPGYGLDINSSVRCAPSAVTTWWEQGRLGDNDEDHTALSLGPFTCPYEWSTVVTSVENQSSTHAMCCPSGYYLGNAISGSIVGDCLSSVSSGMTLTYASTSTFISDDWYTETTTLTRSSIVGAIAIVGWNIDLMTPTEPGATTKLTTDSPRPTSTRESIAISSSSLDASTSSPSPFSNNSSHISRGAAAGIGVGVGLGVIGTTSLLLILYVMKKRKRRNIAMSPQDRQDYGSMATQQSLHELYVAPIKHELDNQPPKPHELPGELRHPIQGESQSCPPVAELEE</sequence>
<evidence type="ECO:0000256" key="2">
    <source>
        <dbReference type="SAM" id="Phobius"/>
    </source>
</evidence>
<evidence type="ECO:0000313" key="3">
    <source>
        <dbReference type="EMBL" id="KAK5626092.1"/>
    </source>
</evidence>
<name>A0AAN7Z1W7_9PEZI</name>
<comment type="caution">
    <text evidence="3">The sequence shown here is derived from an EMBL/GenBank/DDBJ whole genome shotgun (WGS) entry which is preliminary data.</text>
</comment>
<keyword evidence="2" id="KW-1133">Transmembrane helix</keyword>
<keyword evidence="2" id="KW-0472">Membrane</keyword>
<dbReference type="AlphaFoldDB" id="A0AAN7Z1W7"/>
<evidence type="ECO:0000313" key="4">
    <source>
        <dbReference type="Proteomes" id="UP001305414"/>
    </source>
</evidence>
<dbReference type="Proteomes" id="UP001305414">
    <property type="component" value="Unassembled WGS sequence"/>
</dbReference>
<dbReference type="EMBL" id="JAWHQM010000003">
    <property type="protein sequence ID" value="KAK5626092.1"/>
    <property type="molecule type" value="Genomic_DNA"/>
</dbReference>
<feature type="region of interest" description="Disordered" evidence="1">
    <location>
        <begin position="293"/>
        <end position="328"/>
    </location>
</feature>
<reference evidence="3 4" key="1">
    <citation type="submission" date="2023-10" db="EMBL/GenBank/DDBJ databases">
        <title>Draft genome sequence of Xylaria bambusicola isolate GMP-LS, the root and basal stem rot pathogen of sugarcane in Indonesia.</title>
        <authorList>
            <person name="Selvaraj P."/>
            <person name="Muralishankar V."/>
            <person name="Muruganantham S."/>
            <person name="Sp S."/>
            <person name="Haryani S."/>
            <person name="Lau K.J.X."/>
            <person name="Naqvi N.I."/>
        </authorList>
    </citation>
    <scope>NUCLEOTIDE SEQUENCE [LARGE SCALE GENOMIC DNA]</scope>
    <source>
        <strain evidence="3">GMP-LS</strain>
    </source>
</reference>
<accession>A0AAN7Z1W7</accession>
<protein>
    <submittedName>
        <fullName evidence="3">Uncharacterized protein</fullName>
    </submittedName>
</protein>
<organism evidence="3 4">
    <name type="scientific">Xylaria bambusicola</name>
    <dbReference type="NCBI Taxonomy" id="326684"/>
    <lineage>
        <taxon>Eukaryota</taxon>
        <taxon>Fungi</taxon>
        <taxon>Dikarya</taxon>
        <taxon>Ascomycota</taxon>
        <taxon>Pezizomycotina</taxon>
        <taxon>Sordariomycetes</taxon>
        <taxon>Xylariomycetidae</taxon>
        <taxon>Xylariales</taxon>
        <taxon>Xylariaceae</taxon>
        <taxon>Xylaria</taxon>
    </lineage>
</organism>